<name>A0A4R1QW08_9FIRM</name>
<evidence type="ECO:0000256" key="1">
    <source>
        <dbReference type="ARBA" id="ARBA00023015"/>
    </source>
</evidence>
<dbReference type="InterPro" id="IPR019888">
    <property type="entry name" value="Tscrpt_reg_AsnC-like"/>
</dbReference>
<dbReference type="EMBL" id="SLUM01000009">
    <property type="protein sequence ID" value="TCL57837.1"/>
    <property type="molecule type" value="Genomic_DNA"/>
</dbReference>
<sequence length="146" mass="16324">MDDLDKKILMLLEQNARMPVKDIARHVALTSPAVSSRIRRLEEQGVIAGYTALLRDPQRQNSIDALISVSIAPADREEFLTLARADGQVRQCFHVTGSHSFIVKVSCESMQQLEQLITRFQRMGPTSTQIILSTPVERGSFFSPAQ</sequence>
<dbReference type="InterPro" id="IPR036390">
    <property type="entry name" value="WH_DNA-bd_sf"/>
</dbReference>
<evidence type="ECO:0000259" key="4">
    <source>
        <dbReference type="PROSITE" id="PS50956"/>
    </source>
</evidence>
<dbReference type="InterPro" id="IPR019887">
    <property type="entry name" value="Tscrpt_reg_AsnC/Lrp_C"/>
</dbReference>
<protein>
    <submittedName>
        <fullName evidence="5">Lrp/AsnC family leucine-responsive transcriptional regulator</fullName>
    </submittedName>
</protein>
<organism evidence="5 6">
    <name type="scientific">Allofournierella massiliensis</name>
    <dbReference type="NCBI Taxonomy" id="1650663"/>
    <lineage>
        <taxon>Bacteria</taxon>
        <taxon>Bacillati</taxon>
        <taxon>Bacillota</taxon>
        <taxon>Clostridia</taxon>
        <taxon>Eubacteriales</taxon>
        <taxon>Oscillospiraceae</taxon>
        <taxon>Allofournierella</taxon>
    </lineage>
</organism>
<dbReference type="CDD" id="cd00090">
    <property type="entry name" value="HTH_ARSR"/>
    <property type="match status" value="1"/>
</dbReference>
<accession>A0A4R1QW08</accession>
<comment type="caution">
    <text evidence="5">The sequence shown here is derived from an EMBL/GenBank/DDBJ whole genome shotgun (WGS) entry which is preliminary data.</text>
</comment>
<keyword evidence="2" id="KW-0238">DNA-binding</keyword>
<dbReference type="InterPro" id="IPR036388">
    <property type="entry name" value="WH-like_DNA-bd_sf"/>
</dbReference>
<dbReference type="SMART" id="SM00344">
    <property type="entry name" value="HTH_ASNC"/>
    <property type="match status" value="1"/>
</dbReference>
<dbReference type="SUPFAM" id="SSF46785">
    <property type="entry name" value="Winged helix' DNA-binding domain"/>
    <property type="match status" value="1"/>
</dbReference>
<dbReference type="RefSeq" id="WP_058963659.1">
    <property type="nucleotide sequence ID" value="NZ_CABKVM010000015.1"/>
</dbReference>
<dbReference type="PANTHER" id="PTHR30154:SF53">
    <property type="entry name" value="HTH-TYPE TRANSCRIPTIONAL REGULATOR LRPC"/>
    <property type="match status" value="1"/>
</dbReference>
<dbReference type="GO" id="GO:0043565">
    <property type="term" value="F:sequence-specific DNA binding"/>
    <property type="evidence" value="ECO:0007669"/>
    <property type="project" value="InterPro"/>
</dbReference>
<dbReference type="GO" id="GO:0005829">
    <property type="term" value="C:cytosol"/>
    <property type="evidence" value="ECO:0007669"/>
    <property type="project" value="TreeGrafter"/>
</dbReference>
<evidence type="ECO:0000256" key="3">
    <source>
        <dbReference type="ARBA" id="ARBA00023163"/>
    </source>
</evidence>
<dbReference type="SUPFAM" id="SSF54909">
    <property type="entry name" value="Dimeric alpha+beta barrel"/>
    <property type="match status" value="1"/>
</dbReference>
<dbReference type="Pfam" id="PF01037">
    <property type="entry name" value="AsnC_trans_reg"/>
    <property type="match status" value="1"/>
</dbReference>
<dbReference type="InterPro" id="IPR011008">
    <property type="entry name" value="Dimeric_a/b-barrel"/>
</dbReference>
<dbReference type="InterPro" id="IPR000485">
    <property type="entry name" value="AsnC-type_HTH_dom"/>
</dbReference>
<keyword evidence="1" id="KW-0805">Transcription regulation</keyword>
<feature type="domain" description="HTH asnC-type" evidence="4">
    <location>
        <begin position="1"/>
        <end position="64"/>
    </location>
</feature>
<proteinExistence type="predicted"/>
<dbReference type="InterPro" id="IPR011991">
    <property type="entry name" value="ArsR-like_HTH"/>
</dbReference>
<dbReference type="Gene3D" id="1.10.10.10">
    <property type="entry name" value="Winged helix-like DNA-binding domain superfamily/Winged helix DNA-binding domain"/>
    <property type="match status" value="1"/>
</dbReference>
<dbReference type="Pfam" id="PF13404">
    <property type="entry name" value="HTH_AsnC-type"/>
    <property type="match status" value="1"/>
</dbReference>
<dbReference type="Proteomes" id="UP000295184">
    <property type="component" value="Unassembled WGS sequence"/>
</dbReference>
<evidence type="ECO:0000313" key="5">
    <source>
        <dbReference type="EMBL" id="TCL57837.1"/>
    </source>
</evidence>
<dbReference type="Gene3D" id="3.30.70.920">
    <property type="match status" value="1"/>
</dbReference>
<evidence type="ECO:0000313" key="6">
    <source>
        <dbReference type="Proteomes" id="UP000295184"/>
    </source>
</evidence>
<reference evidence="5 6" key="1">
    <citation type="submission" date="2019-03" db="EMBL/GenBank/DDBJ databases">
        <title>Genomic Encyclopedia of Type Strains, Phase IV (KMG-IV): sequencing the most valuable type-strain genomes for metagenomic binning, comparative biology and taxonomic classification.</title>
        <authorList>
            <person name="Goeker M."/>
        </authorList>
    </citation>
    <scope>NUCLEOTIDE SEQUENCE [LARGE SCALE GENOMIC DNA]</scope>
    <source>
        <strain evidence="5 6">DSM 100451</strain>
    </source>
</reference>
<dbReference type="GeneID" id="97382597"/>
<dbReference type="GO" id="GO:0043200">
    <property type="term" value="P:response to amino acid"/>
    <property type="evidence" value="ECO:0007669"/>
    <property type="project" value="TreeGrafter"/>
</dbReference>
<dbReference type="AlphaFoldDB" id="A0A4R1QW08"/>
<dbReference type="STRING" id="1650663.GCA_001486665_01182"/>
<dbReference type="PRINTS" id="PR00033">
    <property type="entry name" value="HTHASNC"/>
</dbReference>
<dbReference type="PANTHER" id="PTHR30154">
    <property type="entry name" value="LEUCINE-RESPONSIVE REGULATORY PROTEIN"/>
    <property type="match status" value="1"/>
</dbReference>
<dbReference type="PROSITE" id="PS00519">
    <property type="entry name" value="HTH_ASNC_1"/>
    <property type="match status" value="1"/>
</dbReference>
<evidence type="ECO:0000256" key="2">
    <source>
        <dbReference type="ARBA" id="ARBA00023125"/>
    </source>
</evidence>
<keyword evidence="3" id="KW-0804">Transcription</keyword>
<gene>
    <name evidence="5" type="ORF">EDD77_109112</name>
</gene>
<dbReference type="OrthoDB" id="66249at2"/>
<dbReference type="PROSITE" id="PS50956">
    <property type="entry name" value="HTH_ASNC_2"/>
    <property type="match status" value="1"/>
</dbReference>
<dbReference type="InterPro" id="IPR019885">
    <property type="entry name" value="Tscrpt_reg_HTH_AsnC-type_CS"/>
</dbReference>